<dbReference type="Gene3D" id="3.30.1370.120">
    <property type="match status" value="2"/>
</dbReference>
<feature type="signal peptide" evidence="1">
    <location>
        <begin position="1"/>
        <end position="28"/>
    </location>
</feature>
<protein>
    <submittedName>
        <fullName evidence="3">Type II/III secretion system short domain-containing protein</fullName>
    </submittedName>
</protein>
<dbReference type="InterPro" id="IPR005644">
    <property type="entry name" value="NolW-like"/>
</dbReference>
<evidence type="ECO:0000313" key="3">
    <source>
        <dbReference type="EMBL" id="SMF24449.1"/>
    </source>
</evidence>
<dbReference type="Gene3D" id="3.55.50.30">
    <property type="match status" value="1"/>
</dbReference>
<dbReference type="PROSITE" id="PS51257">
    <property type="entry name" value="PROKAR_LIPOPROTEIN"/>
    <property type="match status" value="1"/>
</dbReference>
<dbReference type="GO" id="GO:0015627">
    <property type="term" value="C:type II protein secretion system complex"/>
    <property type="evidence" value="ECO:0007669"/>
    <property type="project" value="TreeGrafter"/>
</dbReference>
<proteinExistence type="predicted"/>
<dbReference type="GeneID" id="95551513"/>
<dbReference type="PANTHER" id="PTHR30332:SF5">
    <property type="entry name" value="SPI-1 TYPE 3 SECRETION SYSTEM SECRETIN"/>
    <property type="match status" value="1"/>
</dbReference>
<dbReference type="InterPro" id="IPR050810">
    <property type="entry name" value="Bact_Secretion_Sys_Channel"/>
</dbReference>
<dbReference type="AlphaFoldDB" id="A0A1X7DZB9"/>
<keyword evidence="4" id="KW-1185">Reference proteome</keyword>
<evidence type="ECO:0000259" key="2">
    <source>
        <dbReference type="Pfam" id="PF03958"/>
    </source>
</evidence>
<name>A0A1X7DZB9_TRICW</name>
<feature type="chain" id="PRO_5012417224" evidence="1">
    <location>
        <begin position="29"/>
        <end position="520"/>
    </location>
</feature>
<feature type="domain" description="NolW-like" evidence="2">
    <location>
        <begin position="201"/>
        <end position="341"/>
    </location>
</feature>
<dbReference type="STRING" id="28094.SAMN06295900_104281"/>
<dbReference type="RefSeq" id="WP_085227011.1">
    <property type="nucleotide sequence ID" value="NZ_BSQD01000005.1"/>
</dbReference>
<dbReference type="Proteomes" id="UP000192911">
    <property type="component" value="Unassembled WGS sequence"/>
</dbReference>
<dbReference type="Pfam" id="PF03958">
    <property type="entry name" value="Secretin_N"/>
    <property type="match status" value="1"/>
</dbReference>
<accession>A0A1X7DZB9</accession>
<dbReference type="GO" id="GO:0009306">
    <property type="term" value="P:protein secretion"/>
    <property type="evidence" value="ECO:0007669"/>
    <property type="project" value="TreeGrafter"/>
</dbReference>
<evidence type="ECO:0000256" key="1">
    <source>
        <dbReference type="SAM" id="SignalP"/>
    </source>
</evidence>
<organism evidence="3 4">
    <name type="scientific">Trinickia caryophylli</name>
    <name type="common">Paraburkholderia caryophylli</name>
    <dbReference type="NCBI Taxonomy" id="28094"/>
    <lineage>
        <taxon>Bacteria</taxon>
        <taxon>Pseudomonadati</taxon>
        <taxon>Pseudomonadota</taxon>
        <taxon>Betaproteobacteria</taxon>
        <taxon>Burkholderiales</taxon>
        <taxon>Burkholderiaceae</taxon>
        <taxon>Trinickia</taxon>
    </lineage>
</organism>
<reference evidence="4" key="1">
    <citation type="submission" date="2017-04" db="EMBL/GenBank/DDBJ databases">
        <authorList>
            <person name="Varghese N."/>
            <person name="Submissions S."/>
        </authorList>
    </citation>
    <scope>NUCLEOTIDE SEQUENCE [LARGE SCALE GENOMIC DNA]</scope>
    <source>
        <strain evidence="4">Ballard 720</strain>
    </source>
</reference>
<dbReference type="EMBL" id="FXAH01000004">
    <property type="protein sequence ID" value="SMF24449.1"/>
    <property type="molecule type" value="Genomic_DNA"/>
</dbReference>
<evidence type="ECO:0000313" key="4">
    <source>
        <dbReference type="Proteomes" id="UP000192911"/>
    </source>
</evidence>
<dbReference type="PANTHER" id="PTHR30332">
    <property type="entry name" value="PROBABLE GENERAL SECRETION PATHWAY PROTEIN D"/>
    <property type="match status" value="1"/>
</dbReference>
<gene>
    <name evidence="3" type="ORF">SAMN06295900_104281</name>
</gene>
<dbReference type="OrthoDB" id="9779724at2"/>
<sequence length="520" mass="54961">MSRFKHSGARPRIAAALALSSLAACALAASPTADGAIPGETALGGAYSYQAAGRSPIDVLERFAADHGLRLRIDARASTHASQRWRRATIDGWLRGESGREFLERLAAAYGFEWFVTDRVLHVTDRSDATTTRVALGGADARSAQAALAAVGLYDARFGWGVLPGQDAVLVSGPREYVAAVRRFLAPRAQPRIDAPQIEARVFALRYAHAADGAPGGQQRDARPGVASILRQLIGTQPRTDVPRFQLPSHTPAHTPAQMTVDTGAPADSAFGGWLGGAQATYELPPLPESRSAATWLADAPRRSDPVVVADEASNSVLVWAESGLLPRIQEIVDALDRPSPMISIEIVVFESDDPALHAATSDAAAGAGETATPGAPALYRQWSRAVGEQRARLLNRQRVVGFANRHLLLEIGSEAPNVSAAATPAESNGRTAQRGDSLDLVARLLPAQAKDQPAIAVDVALIATQPTGLPGREWANTSRLSLQTGIALQGGDAPQLVASYPVATARAQQRAIFIHAKRI</sequence>
<keyword evidence="1" id="KW-0732">Signal</keyword>
<dbReference type="InterPro" id="IPR038591">
    <property type="entry name" value="NolW-like_sf"/>
</dbReference>